<dbReference type="EMBL" id="VRLW01000001">
    <property type="protein sequence ID" value="KAA1259908.1"/>
    <property type="molecule type" value="Genomic_DNA"/>
</dbReference>
<sequence>MKGNDQRHLEILTNMNFLRLIVVGVLCFAANELQAYQVWTSTCKTPATVLNELGAWDRTAALLQGLNTNFATEGYYPGHQPGGELWPKIVGQFPVAKQNCFQPFTRNLWDNRWGPEGRGLTLDDAMPQYLQRSKDWGFNYRYIMLYDVRIGGRGQPIYYWEQDDVTEVRKWLDNNGYEHVGLMWNARQFSKRDREFSANPGIASVLLEAHFSHWETNVGDRRALLQWLTSDPSVSSKDIVFQLHGLGKRDIDEYSGIRRFVRSISAEILGSTEFVRSDRCILLPMTYPAFTKYWAFLPEHTPAGDEYGRSMTGLLLSLIEQEDRFTGTARGGLISAGDCSSYQRTTGLRDAKANGSLGKCPAVLGDKNIWRTGKHWLSTAGLAKSSTLKFHGDTLVVQSGGVLAQGSDSATFLMNNLVLDGGRISHHLSGSTTIDLQNKTFHLNSGSVISGGQKSNQDLRIRNANLVGDGTIQIAARAAGQSKVEFDSTVNTNGFRGTFAVRSNGILDLPPVSLASFGLNLSGSGRYRLDDEISVASLVINGAESPAGTYAYRDFARQHQTHLIDDGGRIHVRSDRRAIQPGKLVANSNWAWSLPSYQDQDDHVWGVDHNRLGVSSRPLAADPFEGRELVVQSDGEISSDVANAILNTRNLTLDGGTISNRKVAWFRVDLRGHEFKLNGGQLFADSGGHPSDLIFTQGRLTGSGNVEIAGSHPNPSAKVVFESSIDTAGFSGTFSVTDHAVLSLPTVTNASFALELIGSGKLQFDSTVMVQKLVIGGQSLAPGVYYYDDFTADQRASLIGDNGCLVVAGGKSTHAFGDGDLDSTETWGGKTPRPTRDRQRWRSLSFRLTTGGGGHAKRAFHGQTLQVDRGGEMSPSAGGQVLQMNNLVMDGGSITNSRVATFTIDLSGNEMELNAGRLIAGATKPGRHLSFQNGVLGGSGTIGVRALGPLSSEVQFQETIKTNRFTGVFEVTDHGQLSLPPIVQASFGVRLSGTGKYKNENNVALKSLVIDGAKIPAGVYTYNDFTPKQQQFLVSSKGVISVTR</sequence>
<dbReference type="AlphaFoldDB" id="A0A5B1CFC8"/>
<proteinExistence type="predicted"/>
<evidence type="ECO:0000313" key="2">
    <source>
        <dbReference type="Proteomes" id="UP000322699"/>
    </source>
</evidence>
<dbReference type="OrthoDB" id="9772485at2"/>
<gene>
    <name evidence="1" type="ORF">LF1_24450</name>
</gene>
<keyword evidence="2" id="KW-1185">Reference proteome</keyword>
<dbReference type="RefSeq" id="WP_157593895.1">
    <property type="nucleotide sequence ID" value="NZ_VRLW01000001.1"/>
</dbReference>
<evidence type="ECO:0000313" key="1">
    <source>
        <dbReference type="EMBL" id="KAA1259908.1"/>
    </source>
</evidence>
<comment type="caution">
    <text evidence="1">The sequence shown here is derived from an EMBL/GenBank/DDBJ whole genome shotgun (WGS) entry which is preliminary data.</text>
</comment>
<protein>
    <submittedName>
        <fullName evidence="1">Uncharacterized protein</fullName>
    </submittedName>
</protein>
<accession>A0A5B1CFC8</accession>
<dbReference type="Proteomes" id="UP000322699">
    <property type="component" value="Unassembled WGS sequence"/>
</dbReference>
<organism evidence="1 2">
    <name type="scientific">Rubripirellula obstinata</name>
    <dbReference type="NCBI Taxonomy" id="406547"/>
    <lineage>
        <taxon>Bacteria</taxon>
        <taxon>Pseudomonadati</taxon>
        <taxon>Planctomycetota</taxon>
        <taxon>Planctomycetia</taxon>
        <taxon>Pirellulales</taxon>
        <taxon>Pirellulaceae</taxon>
        <taxon>Rubripirellula</taxon>
    </lineage>
</organism>
<name>A0A5B1CFC8_9BACT</name>
<reference evidence="1 2" key="1">
    <citation type="submission" date="2019-08" db="EMBL/GenBank/DDBJ databases">
        <title>Deep-cultivation of Planctomycetes and their phenomic and genomic characterization uncovers novel biology.</title>
        <authorList>
            <person name="Wiegand S."/>
            <person name="Jogler M."/>
            <person name="Boedeker C."/>
            <person name="Pinto D."/>
            <person name="Vollmers J."/>
            <person name="Rivas-Marin E."/>
            <person name="Kohn T."/>
            <person name="Peeters S.H."/>
            <person name="Heuer A."/>
            <person name="Rast P."/>
            <person name="Oberbeckmann S."/>
            <person name="Bunk B."/>
            <person name="Jeske O."/>
            <person name="Meyerdierks A."/>
            <person name="Storesund J.E."/>
            <person name="Kallscheuer N."/>
            <person name="Luecker S."/>
            <person name="Lage O.M."/>
            <person name="Pohl T."/>
            <person name="Merkel B.J."/>
            <person name="Hornburger P."/>
            <person name="Mueller R.-W."/>
            <person name="Bruemmer F."/>
            <person name="Labrenz M."/>
            <person name="Spormann A.M."/>
            <person name="Op Den Camp H."/>
            <person name="Overmann J."/>
            <person name="Amann R."/>
            <person name="Jetten M.S.M."/>
            <person name="Mascher T."/>
            <person name="Medema M.H."/>
            <person name="Devos D.P."/>
            <person name="Kaster A.-K."/>
            <person name="Ovreas L."/>
            <person name="Rohde M."/>
            <person name="Galperin M.Y."/>
            <person name="Jogler C."/>
        </authorList>
    </citation>
    <scope>NUCLEOTIDE SEQUENCE [LARGE SCALE GENOMIC DNA]</scope>
    <source>
        <strain evidence="1 2">LF1</strain>
    </source>
</reference>